<evidence type="ECO:0000256" key="1">
    <source>
        <dbReference type="ARBA" id="ARBA00004942"/>
    </source>
</evidence>
<keyword evidence="7 16" id="KW-0949">S-adenosyl-L-methionine</keyword>
<dbReference type="InterPro" id="IPR010722">
    <property type="entry name" value="BATS_dom"/>
</dbReference>
<evidence type="ECO:0000256" key="3">
    <source>
        <dbReference type="ARBA" id="ARBA00011738"/>
    </source>
</evidence>
<keyword evidence="5 16" id="KW-0004">4Fe-4S</keyword>
<keyword evidence="10 16" id="KW-0093">Biotin biosynthesis</keyword>
<evidence type="ECO:0000256" key="15">
    <source>
        <dbReference type="ARBA" id="ARBA00070199"/>
    </source>
</evidence>
<dbReference type="InterPro" id="IPR013785">
    <property type="entry name" value="Aldolase_TIM"/>
</dbReference>
<evidence type="ECO:0000256" key="6">
    <source>
        <dbReference type="ARBA" id="ARBA00022679"/>
    </source>
</evidence>
<evidence type="ECO:0000256" key="13">
    <source>
        <dbReference type="ARBA" id="ARBA00051157"/>
    </source>
</evidence>
<dbReference type="PIRSF" id="PIRSF001619">
    <property type="entry name" value="Biotin_synth"/>
    <property type="match status" value="1"/>
</dbReference>
<dbReference type="HAMAP" id="MF_01694">
    <property type="entry name" value="BioB"/>
    <property type="match status" value="1"/>
</dbReference>
<dbReference type="UniPathway" id="UPA00078">
    <property type="reaction ID" value="UER00162"/>
</dbReference>
<dbReference type="GO" id="GO:0051537">
    <property type="term" value="F:2 iron, 2 sulfur cluster binding"/>
    <property type="evidence" value="ECO:0007669"/>
    <property type="project" value="UniProtKB-KW"/>
</dbReference>
<feature type="binding site" evidence="16 17">
    <location>
        <position position="199"/>
    </location>
    <ligand>
        <name>[2Fe-2S] cluster</name>
        <dbReference type="ChEBI" id="CHEBI:190135"/>
    </ligand>
</feature>
<evidence type="ECO:0000256" key="5">
    <source>
        <dbReference type="ARBA" id="ARBA00022485"/>
    </source>
</evidence>
<dbReference type="InterPro" id="IPR007197">
    <property type="entry name" value="rSAM"/>
</dbReference>
<dbReference type="InterPro" id="IPR058240">
    <property type="entry name" value="rSAM_sf"/>
</dbReference>
<keyword evidence="6 16" id="KW-0808">Transferase</keyword>
<dbReference type="EC" id="2.8.1.6" evidence="4 16"/>
<feature type="binding site" evidence="16 17">
    <location>
        <position position="269"/>
    </location>
    <ligand>
        <name>[2Fe-2S] cluster</name>
        <dbReference type="ChEBI" id="CHEBI:190135"/>
    </ligand>
</feature>
<feature type="binding site" evidence="16 17">
    <location>
        <position position="69"/>
    </location>
    <ligand>
        <name>[4Fe-4S] cluster</name>
        <dbReference type="ChEBI" id="CHEBI:49883"/>
        <note>4Fe-4S-S-AdoMet</note>
    </ligand>
</feature>
<comment type="catalytic activity">
    <reaction evidence="13 16">
        <text>(4R,5S)-dethiobiotin + (sulfur carrier)-SH + 2 reduced [2Fe-2S]-[ferredoxin] + 2 S-adenosyl-L-methionine = (sulfur carrier)-H + biotin + 2 5'-deoxyadenosine + 2 L-methionine + 2 oxidized [2Fe-2S]-[ferredoxin]</text>
        <dbReference type="Rhea" id="RHEA:22060"/>
        <dbReference type="Rhea" id="RHEA-COMP:10000"/>
        <dbReference type="Rhea" id="RHEA-COMP:10001"/>
        <dbReference type="Rhea" id="RHEA-COMP:14737"/>
        <dbReference type="Rhea" id="RHEA-COMP:14739"/>
        <dbReference type="ChEBI" id="CHEBI:17319"/>
        <dbReference type="ChEBI" id="CHEBI:29917"/>
        <dbReference type="ChEBI" id="CHEBI:33737"/>
        <dbReference type="ChEBI" id="CHEBI:33738"/>
        <dbReference type="ChEBI" id="CHEBI:57586"/>
        <dbReference type="ChEBI" id="CHEBI:57844"/>
        <dbReference type="ChEBI" id="CHEBI:59789"/>
        <dbReference type="ChEBI" id="CHEBI:64428"/>
        <dbReference type="ChEBI" id="CHEBI:149473"/>
        <dbReference type="EC" id="2.8.1.6"/>
    </reaction>
</comment>
<evidence type="ECO:0000256" key="8">
    <source>
        <dbReference type="ARBA" id="ARBA00022714"/>
    </source>
</evidence>
<reference evidence="19 20" key="1">
    <citation type="submission" date="2020-07" db="EMBL/GenBank/DDBJ databases">
        <title>Vallitalea guaymasensis genome.</title>
        <authorList>
            <person name="Postec A."/>
        </authorList>
    </citation>
    <scope>NUCLEOTIDE SEQUENCE [LARGE SCALE GENOMIC DNA]</scope>
    <source>
        <strain evidence="19 20">Ra1766G1</strain>
    </source>
</reference>
<comment type="function">
    <text evidence="14 16">Catalyzes the conversion of dethiobiotin (DTB) to biotin by the insertion of a sulfur atom into dethiobiotin via a radical-based mechanism.</text>
</comment>
<dbReference type="SFLD" id="SFLDS00029">
    <property type="entry name" value="Radical_SAM"/>
    <property type="match status" value="1"/>
</dbReference>
<evidence type="ECO:0000256" key="11">
    <source>
        <dbReference type="ARBA" id="ARBA00023004"/>
    </source>
</evidence>
<feature type="binding site" evidence="16 17">
    <location>
        <position position="106"/>
    </location>
    <ligand>
        <name>[2Fe-2S] cluster</name>
        <dbReference type="ChEBI" id="CHEBI:190135"/>
    </ligand>
</feature>
<dbReference type="GO" id="GO:0051539">
    <property type="term" value="F:4 iron, 4 sulfur cluster binding"/>
    <property type="evidence" value="ECO:0007669"/>
    <property type="project" value="UniProtKB-KW"/>
</dbReference>
<name>A0A8J8MFR7_9FIRM</name>
<dbReference type="AlphaFoldDB" id="A0A8J8MFR7"/>
<feature type="binding site" evidence="16 17">
    <location>
        <position position="66"/>
    </location>
    <ligand>
        <name>[4Fe-4S] cluster</name>
        <dbReference type="ChEBI" id="CHEBI:49883"/>
        <note>4Fe-4S-S-AdoMet</note>
    </ligand>
</feature>
<organism evidence="19 20">
    <name type="scientific">Vallitalea guaymasensis</name>
    <dbReference type="NCBI Taxonomy" id="1185412"/>
    <lineage>
        <taxon>Bacteria</taxon>
        <taxon>Bacillati</taxon>
        <taxon>Bacillota</taxon>
        <taxon>Clostridia</taxon>
        <taxon>Lachnospirales</taxon>
        <taxon>Vallitaleaceae</taxon>
        <taxon>Vallitalea</taxon>
    </lineage>
</organism>
<keyword evidence="11 16" id="KW-0408">Iron</keyword>
<dbReference type="FunFam" id="3.20.20.70:FF:000026">
    <property type="entry name" value="Biotin synthase"/>
    <property type="match status" value="1"/>
</dbReference>
<dbReference type="GO" id="GO:0005506">
    <property type="term" value="F:iron ion binding"/>
    <property type="evidence" value="ECO:0007669"/>
    <property type="project" value="UniProtKB-UniRule"/>
</dbReference>
<dbReference type="EMBL" id="CP058561">
    <property type="protein sequence ID" value="QUH32029.1"/>
    <property type="molecule type" value="Genomic_DNA"/>
</dbReference>
<dbReference type="Proteomes" id="UP000677305">
    <property type="component" value="Chromosome"/>
</dbReference>
<evidence type="ECO:0000256" key="10">
    <source>
        <dbReference type="ARBA" id="ARBA00022756"/>
    </source>
</evidence>
<evidence type="ECO:0000256" key="16">
    <source>
        <dbReference type="HAMAP-Rule" id="MF_01694"/>
    </source>
</evidence>
<gene>
    <name evidence="16 19" type="primary">bioB</name>
    <name evidence="19" type="ORF">HYG85_14710</name>
</gene>
<dbReference type="CDD" id="cd01335">
    <property type="entry name" value="Radical_SAM"/>
    <property type="match status" value="1"/>
</dbReference>
<keyword evidence="12 16" id="KW-0411">Iron-sulfur</keyword>
<dbReference type="GO" id="GO:0004076">
    <property type="term" value="F:biotin synthase activity"/>
    <property type="evidence" value="ECO:0007669"/>
    <property type="project" value="UniProtKB-UniRule"/>
</dbReference>
<feature type="binding site" evidence="16 17">
    <location>
        <position position="62"/>
    </location>
    <ligand>
        <name>[4Fe-4S] cluster</name>
        <dbReference type="ChEBI" id="CHEBI:49883"/>
        <note>4Fe-4S-S-AdoMet</note>
    </ligand>
</feature>
<dbReference type="Gene3D" id="3.20.20.70">
    <property type="entry name" value="Aldolase class I"/>
    <property type="match status" value="1"/>
</dbReference>
<comment type="cofactor">
    <cofactor evidence="16 17">
        <name>[4Fe-4S] cluster</name>
        <dbReference type="ChEBI" id="CHEBI:49883"/>
    </cofactor>
    <text evidence="16 17">Binds 1 [4Fe-4S] cluster. The cluster is coordinated with 3 cysteines and an exchangeable S-adenosyl-L-methionine.</text>
</comment>
<dbReference type="KEGG" id="vgu:HYG85_14710"/>
<dbReference type="InterPro" id="IPR006638">
    <property type="entry name" value="Elp3/MiaA/NifB-like_rSAM"/>
</dbReference>
<evidence type="ECO:0000256" key="7">
    <source>
        <dbReference type="ARBA" id="ARBA00022691"/>
    </source>
</evidence>
<feature type="domain" description="Radical SAM core" evidence="18">
    <location>
        <begin position="44"/>
        <end position="274"/>
    </location>
</feature>
<evidence type="ECO:0000259" key="18">
    <source>
        <dbReference type="PROSITE" id="PS51918"/>
    </source>
</evidence>
<proteinExistence type="inferred from homology"/>
<dbReference type="PROSITE" id="PS51918">
    <property type="entry name" value="RADICAL_SAM"/>
    <property type="match status" value="1"/>
</dbReference>
<evidence type="ECO:0000256" key="14">
    <source>
        <dbReference type="ARBA" id="ARBA00057568"/>
    </source>
</evidence>
<keyword evidence="9 16" id="KW-0479">Metal-binding</keyword>
<comment type="subunit">
    <text evidence="3 16">Homodimer.</text>
</comment>
<comment type="pathway">
    <text evidence="1 16">Cofactor biosynthesis; biotin biosynthesis; biotin from 7,8-diaminononanoate: step 2/2.</text>
</comment>
<dbReference type="InterPro" id="IPR002684">
    <property type="entry name" value="Biotin_synth/BioAB"/>
</dbReference>
<evidence type="ECO:0000256" key="2">
    <source>
        <dbReference type="ARBA" id="ARBA00010765"/>
    </source>
</evidence>
<feature type="binding site" evidence="16 17">
    <location>
        <position position="139"/>
    </location>
    <ligand>
        <name>[2Fe-2S] cluster</name>
        <dbReference type="ChEBI" id="CHEBI:190135"/>
    </ligand>
</feature>
<protein>
    <recommendedName>
        <fullName evidence="15 16">Biotin synthase</fullName>
        <ecNumber evidence="4 16">2.8.1.6</ecNumber>
    </recommendedName>
</protein>
<dbReference type="GO" id="GO:0009102">
    <property type="term" value="P:biotin biosynthetic process"/>
    <property type="evidence" value="ECO:0007669"/>
    <property type="project" value="UniProtKB-UniRule"/>
</dbReference>
<evidence type="ECO:0000256" key="17">
    <source>
        <dbReference type="PIRSR" id="PIRSR001619-1"/>
    </source>
</evidence>
<comment type="cofactor">
    <cofactor evidence="16">
        <name>[2Fe-2S] cluster</name>
        <dbReference type="ChEBI" id="CHEBI:190135"/>
    </cofactor>
    <text evidence="16">Binds 1 [2Fe-2S] cluster. The cluster is coordinated with 3 cysteines and 1 arginine.</text>
</comment>
<dbReference type="PANTHER" id="PTHR22976:SF2">
    <property type="entry name" value="BIOTIN SYNTHASE, MITOCHONDRIAL"/>
    <property type="match status" value="1"/>
</dbReference>
<evidence type="ECO:0000313" key="20">
    <source>
        <dbReference type="Proteomes" id="UP000677305"/>
    </source>
</evidence>
<comment type="similarity">
    <text evidence="2 16">Belongs to the radical SAM superfamily. Biotin synthase family.</text>
</comment>
<evidence type="ECO:0000256" key="9">
    <source>
        <dbReference type="ARBA" id="ARBA00022723"/>
    </source>
</evidence>
<evidence type="ECO:0000256" key="4">
    <source>
        <dbReference type="ARBA" id="ARBA00012236"/>
    </source>
</evidence>
<evidence type="ECO:0000256" key="12">
    <source>
        <dbReference type="ARBA" id="ARBA00023014"/>
    </source>
</evidence>
<keyword evidence="20" id="KW-1185">Reference proteome</keyword>
<keyword evidence="8 16" id="KW-0001">2Fe-2S</keyword>
<dbReference type="Pfam" id="PF04055">
    <property type="entry name" value="Radical_SAM"/>
    <property type="match status" value="1"/>
</dbReference>
<dbReference type="Pfam" id="PF06968">
    <property type="entry name" value="BATS"/>
    <property type="match status" value="1"/>
</dbReference>
<dbReference type="InterPro" id="IPR024177">
    <property type="entry name" value="Biotin_synthase"/>
</dbReference>
<dbReference type="PANTHER" id="PTHR22976">
    <property type="entry name" value="BIOTIN SYNTHASE"/>
    <property type="match status" value="1"/>
</dbReference>
<sequence>MPVEEIKYKVINGYKLKKKEALEIYRTTDTEELCQIADEVRQFFMGNKIELCTIMNAKSGKCSEDCKYCAQSAHYSTGVSEYPLISKDEAIKRAEENVKYGVDQFSLVTSGKGISDQDFDNIIDIYKELKIKFPELNLCASHGIITYEQAVRLKEAGVGRYHHNLETSKRFYEKICTTHTYKDRVNTIINAKKAGLSVCSGGIIGLGETVFDRINMAFELRKLEITSVPINILCPVKGTPFGDKEVLEPETICRTVAMFRLILPKTNVRFAGGRIALGENQRQGFKSGISATMVGNYLTTIGNNIEEDIQMINELGYTTKK</sequence>
<dbReference type="SFLD" id="SFLDG01278">
    <property type="entry name" value="biotin_synthase_like"/>
    <property type="match status" value="1"/>
</dbReference>
<dbReference type="NCBIfam" id="TIGR00433">
    <property type="entry name" value="bioB"/>
    <property type="match status" value="1"/>
</dbReference>
<dbReference type="SUPFAM" id="SSF102114">
    <property type="entry name" value="Radical SAM enzymes"/>
    <property type="match status" value="1"/>
</dbReference>
<evidence type="ECO:0000313" key="19">
    <source>
        <dbReference type="EMBL" id="QUH32029.1"/>
    </source>
</evidence>
<dbReference type="SFLD" id="SFLDG01060">
    <property type="entry name" value="BATS_domain_containing"/>
    <property type="match status" value="1"/>
</dbReference>
<dbReference type="SMART" id="SM00729">
    <property type="entry name" value="Elp3"/>
    <property type="match status" value="1"/>
</dbReference>
<dbReference type="SMART" id="SM00876">
    <property type="entry name" value="BATS"/>
    <property type="match status" value="1"/>
</dbReference>
<comment type="cofactor">
    <cofactor evidence="17">
        <name>[2Fe-2S] cluster</name>
        <dbReference type="ChEBI" id="CHEBI:190135"/>
    </cofactor>
    <text evidence="17">Binds 1 [2Fe-2S] cluster. The cluster is coordinated with 3 cysteines and 1 arginine.</text>
</comment>
<accession>A0A8J8MFR7</accession>